<protein>
    <submittedName>
        <fullName evidence="1">Bis(5'-adenosyl)-triphosphatase enpp4</fullName>
    </submittedName>
</protein>
<gene>
    <name evidence="1" type="primary">ENPP4_2</name>
    <name evidence="1" type="ORF">Ciccas_012915</name>
</gene>
<reference evidence="1 2" key="1">
    <citation type="submission" date="2024-11" db="EMBL/GenBank/DDBJ databases">
        <title>Adaptive evolution of stress response genes in parasites aligns with host niche diversity.</title>
        <authorList>
            <person name="Hahn C."/>
            <person name="Resl P."/>
        </authorList>
    </citation>
    <scope>NUCLEOTIDE SEQUENCE [LARGE SCALE GENOMIC DNA]</scope>
    <source>
        <strain evidence="1">EGGRZ-B1_66</strain>
        <tissue evidence="1">Body</tissue>
    </source>
</reference>
<dbReference type="Gene3D" id="3.30.1360.180">
    <property type="match status" value="1"/>
</dbReference>
<evidence type="ECO:0000313" key="2">
    <source>
        <dbReference type="Proteomes" id="UP001626550"/>
    </source>
</evidence>
<dbReference type="SUPFAM" id="SSF53649">
    <property type="entry name" value="Alkaline phosphatase-like"/>
    <property type="match status" value="1"/>
</dbReference>
<keyword evidence="2" id="KW-1185">Reference proteome</keyword>
<evidence type="ECO:0000313" key="1">
    <source>
        <dbReference type="EMBL" id="KAL3308551.1"/>
    </source>
</evidence>
<dbReference type="InterPro" id="IPR002591">
    <property type="entry name" value="Phosphodiest/P_Trfase"/>
</dbReference>
<dbReference type="Pfam" id="PF01663">
    <property type="entry name" value="Phosphodiest"/>
    <property type="match status" value="1"/>
</dbReference>
<dbReference type="Proteomes" id="UP001626550">
    <property type="component" value="Unassembled WGS sequence"/>
</dbReference>
<organism evidence="1 2">
    <name type="scientific">Cichlidogyrus casuarinus</name>
    <dbReference type="NCBI Taxonomy" id="1844966"/>
    <lineage>
        <taxon>Eukaryota</taxon>
        <taxon>Metazoa</taxon>
        <taxon>Spiralia</taxon>
        <taxon>Lophotrochozoa</taxon>
        <taxon>Platyhelminthes</taxon>
        <taxon>Monogenea</taxon>
        <taxon>Monopisthocotylea</taxon>
        <taxon>Dactylogyridea</taxon>
        <taxon>Ancyrocephalidae</taxon>
        <taxon>Cichlidogyrus</taxon>
    </lineage>
</organism>
<proteinExistence type="predicted"/>
<dbReference type="CDD" id="cd16018">
    <property type="entry name" value="Enpp"/>
    <property type="match status" value="1"/>
</dbReference>
<dbReference type="AlphaFoldDB" id="A0ABD2PM22"/>
<dbReference type="EMBL" id="JBJKFK010005052">
    <property type="protein sequence ID" value="KAL3308551.1"/>
    <property type="molecule type" value="Genomic_DNA"/>
</dbReference>
<dbReference type="GO" id="GO:0016787">
    <property type="term" value="F:hydrolase activity"/>
    <property type="evidence" value="ECO:0007669"/>
    <property type="project" value="UniProtKB-ARBA"/>
</dbReference>
<dbReference type="Gene3D" id="3.40.720.10">
    <property type="entry name" value="Alkaline Phosphatase, subunit A"/>
    <property type="match status" value="1"/>
</dbReference>
<accession>A0ABD2PM22</accession>
<dbReference type="InterPro" id="IPR017850">
    <property type="entry name" value="Alkaline_phosphatase_core_sf"/>
</dbReference>
<name>A0ABD2PM22_9PLAT</name>
<sequence length="372" mass="42955">MILISMDGFRHDYIEMVKKKRGNHSLPAFDRIITRGVRVESCENAYPTITAPNHHTIVTGLYPESHGIIANTIWDWSYPHDYFNLDDQASLDLAHWLPNQHFSVAPIWTEIYQAGFIQSEYGTLNEADKNSMRYEKRVERVLRWLTDAREPADFVMLYFEEPDSTGHAYGPESEQLADVVVRLDRLLGMLLEGLDSFNLQVDLILTADHGMTQLSEQKMIHLNRCLRPDTYNYTWLSTSGFIYSRLPEYYEQVYKNLTDCHPKMSTFPVTKVPKEENFDRVSANRRPEFVVMAQPGWVIVTTDSHTLPVAGNHGYSVKDRDMNPILVFHGPSFRENYSIAAMRSVDIYPTIAHLFNLHPHPNNGSLNKLIFK</sequence>
<dbReference type="PANTHER" id="PTHR10151:SF120">
    <property type="entry name" value="BIS(5'-ADENOSYL)-TRIPHOSPHATASE"/>
    <property type="match status" value="1"/>
</dbReference>
<comment type="caution">
    <text evidence="1">The sequence shown here is derived from an EMBL/GenBank/DDBJ whole genome shotgun (WGS) entry which is preliminary data.</text>
</comment>
<dbReference type="PANTHER" id="PTHR10151">
    <property type="entry name" value="ECTONUCLEOTIDE PYROPHOSPHATASE/PHOSPHODIESTERASE"/>
    <property type="match status" value="1"/>
</dbReference>